<reference evidence="3 4" key="1">
    <citation type="journal article" date="2018" name="Nat. Biotechnol.">
        <title>A standardized bacterial taxonomy based on genome phylogeny substantially revises the tree of life.</title>
        <authorList>
            <person name="Parks D.H."/>
            <person name="Chuvochina M."/>
            <person name="Waite D.W."/>
            <person name="Rinke C."/>
            <person name="Skarshewski A."/>
            <person name="Chaumeil P.A."/>
            <person name="Hugenholtz P."/>
        </authorList>
    </citation>
    <scope>NUCLEOTIDE SEQUENCE [LARGE SCALE GENOMIC DNA]</scope>
    <source>
        <strain evidence="1">UBA8707</strain>
        <strain evidence="2">UBA9881</strain>
    </source>
</reference>
<dbReference type="EMBL" id="DOOG01000170">
    <property type="protein sequence ID" value="HBV00460.1"/>
    <property type="molecule type" value="Genomic_DNA"/>
</dbReference>
<gene>
    <name evidence="1" type="ORF">DEF21_21510</name>
    <name evidence="2" type="ORF">DHR80_17980</name>
</gene>
<evidence type="ECO:0000313" key="4">
    <source>
        <dbReference type="Proteomes" id="UP000264753"/>
    </source>
</evidence>
<organism evidence="1 4">
    <name type="scientific">Thalassospira lucentensis</name>
    <dbReference type="NCBI Taxonomy" id="168935"/>
    <lineage>
        <taxon>Bacteria</taxon>
        <taxon>Pseudomonadati</taxon>
        <taxon>Pseudomonadota</taxon>
        <taxon>Alphaproteobacteria</taxon>
        <taxon>Rhodospirillales</taxon>
        <taxon>Thalassospiraceae</taxon>
        <taxon>Thalassospira</taxon>
    </lineage>
</organism>
<dbReference type="Proteomes" id="UP000264753">
    <property type="component" value="Unassembled WGS sequence"/>
</dbReference>
<evidence type="ECO:0000313" key="2">
    <source>
        <dbReference type="EMBL" id="HCW69049.1"/>
    </source>
</evidence>
<dbReference type="EMBL" id="DPOP01000141">
    <property type="protein sequence ID" value="HCW69049.1"/>
    <property type="molecule type" value="Genomic_DNA"/>
</dbReference>
<dbReference type="Proteomes" id="UP000264179">
    <property type="component" value="Unassembled WGS sequence"/>
</dbReference>
<dbReference type="AlphaFoldDB" id="A0A358HZ74"/>
<accession>A0A358HZ74</accession>
<sequence length="82" mass="9263">MYASVLFALTPKHILGAIKTRSPPCIPIRTAYSRHITRAIILLKQMVNFAPKSIRCPAFEIVMKSQHATMCEITVHIGRLPY</sequence>
<comment type="caution">
    <text evidence="1">The sequence shown here is derived from an EMBL/GenBank/DDBJ whole genome shotgun (WGS) entry which is preliminary data.</text>
</comment>
<protein>
    <submittedName>
        <fullName evidence="1">Uncharacterized protein</fullName>
    </submittedName>
</protein>
<name>A0A358HZ74_9PROT</name>
<evidence type="ECO:0000313" key="3">
    <source>
        <dbReference type="Proteomes" id="UP000264179"/>
    </source>
</evidence>
<evidence type="ECO:0000313" key="1">
    <source>
        <dbReference type="EMBL" id="HBV00460.1"/>
    </source>
</evidence>
<proteinExistence type="predicted"/>